<keyword evidence="3" id="KW-1133">Transmembrane helix</keyword>
<keyword evidence="3" id="KW-0812">Transmembrane</keyword>
<feature type="coiled-coil region" evidence="1">
    <location>
        <begin position="175"/>
        <end position="202"/>
    </location>
</feature>
<feature type="compositionally biased region" description="Basic and acidic residues" evidence="2">
    <location>
        <begin position="7"/>
        <end position="24"/>
    </location>
</feature>
<feature type="transmembrane region" description="Helical" evidence="3">
    <location>
        <begin position="102"/>
        <end position="122"/>
    </location>
</feature>
<keyword evidence="1" id="KW-0175">Coiled coil</keyword>
<proteinExistence type="predicted"/>
<dbReference type="AlphaFoldDB" id="A0AAV6GXC3"/>
<protein>
    <recommendedName>
        <fullName evidence="6">B box-type domain-containing protein</fullName>
    </recommendedName>
</protein>
<comment type="caution">
    <text evidence="4">The sequence shown here is derived from an EMBL/GenBank/DDBJ whole genome shotgun (WGS) entry which is preliminary data.</text>
</comment>
<evidence type="ECO:0000256" key="3">
    <source>
        <dbReference type="SAM" id="Phobius"/>
    </source>
</evidence>
<evidence type="ECO:0000313" key="5">
    <source>
        <dbReference type="Proteomes" id="UP000823561"/>
    </source>
</evidence>
<accession>A0AAV6GXC3</accession>
<organism evidence="4 5">
    <name type="scientific">Alosa alosa</name>
    <name type="common">allis shad</name>
    <dbReference type="NCBI Taxonomy" id="278164"/>
    <lineage>
        <taxon>Eukaryota</taxon>
        <taxon>Metazoa</taxon>
        <taxon>Chordata</taxon>
        <taxon>Craniata</taxon>
        <taxon>Vertebrata</taxon>
        <taxon>Euteleostomi</taxon>
        <taxon>Actinopterygii</taxon>
        <taxon>Neopterygii</taxon>
        <taxon>Teleostei</taxon>
        <taxon>Clupei</taxon>
        <taxon>Clupeiformes</taxon>
        <taxon>Clupeoidei</taxon>
        <taxon>Clupeidae</taxon>
        <taxon>Alosa</taxon>
    </lineage>
</organism>
<evidence type="ECO:0000256" key="1">
    <source>
        <dbReference type="SAM" id="Coils"/>
    </source>
</evidence>
<evidence type="ECO:0000313" key="4">
    <source>
        <dbReference type="EMBL" id="KAG5278032.1"/>
    </source>
</evidence>
<feature type="region of interest" description="Disordered" evidence="2">
    <location>
        <begin position="1"/>
        <end position="24"/>
    </location>
</feature>
<dbReference type="EMBL" id="JADWDJ010000007">
    <property type="protein sequence ID" value="KAG5278032.1"/>
    <property type="molecule type" value="Genomic_DNA"/>
</dbReference>
<sequence>MEEEQHEDSSTRPPAKCDSDCNDKPPSRFRSQLEAYKLNQTVCDICLHSVHYARKYCVSCRAAYCARHLNEHNESPGSATHTKLSYVQASGSSPHWRSSVSWTQALMILVVVVAVMVPVFYMSSDDEDARVRALVREQQPRVEKRMQDCEEMYRAVEDQRLLLAKRVCHMQETFKDQRRRMKSKLQEDRQQLESLLSSEQKVFKDLVMPMVESTNRILYSLLENRTFTAGVQKWCDELAKADAVQSS</sequence>
<name>A0AAV6GXC3_9TELE</name>
<keyword evidence="3" id="KW-0472">Membrane</keyword>
<dbReference type="Proteomes" id="UP000823561">
    <property type="component" value="Chromosome 7"/>
</dbReference>
<keyword evidence="5" id="KW-1185">Reference proteome</keyword>
<reference evidence="4" key="1">
    <citation type="submission" date="2020-10" db="EMBL/GenBank/DDBJ databases">
        <title>Chromosome-scale genome assembly of the Allis shad, Alosa alosa.</title>
        <authorList>
            <person name="Margot Z."/>
            <person name="Christophe K."/>
            <person name="Cabau C."/>
            <person name="Louis A."/>
            <person name="Berthelot C."/>
            <person name="Parey E."/>
            <person name="Roest Crollius H."/>
            <person name="Montfort J."/>
            <person name="Robinson-Rechavi M."/>
            <person name="Bucao C."/>
            <person name="Bouchez O."/>
            <person name="Gislard M."/>
            <person name="Lluch J."/>
            <person name="Milhes M."/>
            <person name="Lampietro C."/>
            <person name="Lopez Roques C."/>
            <person name="Donnadieu C."/>
            <person name="Braasch I."/>
            <person name="Desvignes T."/>
            <person name="Postlethwait J."/>
            <person name="Bobe J."/>
            <person name="Guiguen Y."/>
        </authorList>
    </citation>
    <scope>NUCLEOTIDE SEQUENCE</scope>
    <source>
        <strain evidence="4">M-15738</strain>
        <tissue evidence="4">Blood</tissue>
    </source>
</reference>
<evidence type="ECO:0008006" key="6">
    <source>
        <dbReference type="Google" id="ProtNLM"/>
    </source>
</evidence>
<gene>
    <name evidence="4" type="ORF">AALO_G00094440</name>
</gene>
<evidence type="ECO:0000256" key="2">
    <source>
        <dbReference type="SAM" id="MobiDB-lite"/>
    </source>
</evidence>
<dbReference type="Gene3D" id="4.10.830.40">
    <property type="match status" value="1"/>
</dbReference>